<dbReference type="InterPro" id="IPR050131">
    <property type="entry name" value="Peptidase_S8_subtilisin-like"/>
</dbReference>
<keyword evidence="4 5" id="KW-0720">Serine protease</keyword>
<keyword evidence="2 5" id="KW-0645">Protease</keyword>
<feature type="active site" description="Charge relay system" evidence="5">
    <location>
        <position position="195"/>
    </location>
</feature>
<gene>
    <name evidence="10" type="ORF">IHE55_19090</name>
</gene>
<keyword evidence="11" id="KW-1185">Reference proteome</keyword>
<dbReference type="Proteomes" id="UP000807371">
    <property type="component" value="Unassembled WGS sequence"/>
</dbReference>
<evidence type="ECO:0000256" key="7">
    <source>
        <dbReference type="SAM" id="MobiDB-lite"/>
    </source>
</evidence>
<comment type="caution">
    <text evidence="10">The sequence shown here is derived from an EMBL/GenBank/DDBJ whole genome shotgun (WGS) entry which is preliminary data.</text>
</comment>
<dbReference type="Pfam" id="PF00082">
    <property type="entry name" value="Peptidase_S8"/>
    <property type="match status" value="1"/>
</dbReference>
<name>A0ABS0NNH8_9ACTN</name>
<feature type="domain" description="Peptidase S8/S53" evidence="9">
    <location>
        <begin position="187"/>
        <end position="487"/>
    </location>
</feature>
<dbReference type="InterPro" id="IPR023827">
    <property type="entry name" value="Peptidase_S8_Asp-AS"/>
</dbReference>
<protein>
    <submittedName>
        <fullName evidence="10">S8 family serine peptidase</fullName>
    </submittedName>
</protein>
<evidence type="ECO:0000313" key="11">
    <source>
        <dbReference type="Proteomes" id="UP000807371"/>
    </source>
</evidence>
<evidence type="ECO:0000256" key="4">
    <source>
        <dbReference type="ARBA" id="ARBA00022825"/>
    </source>
</evidence>
<organism evidence="10 11">
    <name type="scientific">Streptomyces pactum</name>
    <dbReference type="NCBI Taxonomy" id="68249"/>
    <lineage>
        <taxon>Bacteria</taxon>
        <taxon>Bacillati</taxon>
        <taxon>Actinomycetota</taxon>
        <taxon>Actinomycetes</taxon>
        <taxon>Kitasatosporales</taxon>
        <taxon>Streptomycetaceae</taxon>
        <taxon>Streptomyces</taxon>
    </lineage>
</organism>
<dbReference type="PROSITE" id="PS00137">
    <property type="entry name" value="SUBTILASE_HIS"/>
    <property type="match status" value="1"/>
</dbReference>
<feature type="active site" description="Charge relay system" evidence="5">
    <location>
        <position position="445"/>
    </location>
</feature>
<feature type="active site" description="Charge relay system" evidence="5">
    <location>
        <position position="238"/>
    </location>
</feature>
<dbReference type="InterPro" id="IPR036852">
    <property type="entry name" value="Peptidase_S8/S53_dom_sf"/>
</dbReference>
<evidence type="ECO:0000256" key="8">
    <source>
        <dbReference type="SAM" id="SignalP"/>
    </source>
</evidence>
<dbReference type="InterPro" id="IPR022398">
    <property type="entry name" value="Peptidase_S8_His-AS"/>
</dbReference>
<dbReference type="InterPro" id="IPR023828">
    <property type="entry name" value="Peptidase_S8_Ser-AS"/>
</dbReference>
<dbReference type="EMBL" id="JACYXC010000001">
    <property type="protein sequence ID" value="MBH5336760.1"/>
    <property type="molecule type" value="Genomic_DNA"/>
</dbReference>
<sequence>MAQPGSRRTPAAARPASAAGARPRRWLAAALALTAATSLAVLPNVTATAAGAGTAGTTATDGAGTMSYVVNLRPGNSAAVQRAVTEAGGRVVVAYDRIGVIVAHSAEPGFAGRIRAVRGVHSVGATRTTPLTPSATADVGELQRLSPAAAARSAAAARPGQEPLEPNQWDMRMIGADRANAVDDGSRRVTVGVIDTGVDDTHPDIAPNFSAGQSANCVGGKPDTSPGAWRPYSPDSAHGTHVAGTIAAARNGTGVAGVAPGVRLAAIKVSDPTTDLFYTESVVCAFVWAAEHDIDITNNSYYSDPWYFNCLSDDDQKALVESISRAIRYARGKGVVNVASAHNTNTDLAADQVTDPSSPDDSTPADRTVDPAKCPIAPEMLPGVVTVSSVGVTGKKAAYSNYGHGVIDVSAPGGDARQVPDTPDANGRVLSTLPGGGYGYMQGTSMAAPHVSGVAALLKSRHPGASPALIEALLRGQADERACPESYDGNGDGVVDAVCEGPKQRNGFYGHGIVNALDAVR</sequence>
<dbReference type="InterPro" id="IPR000209">
    <property type="entry name" value="Peptidase_S8/S53_dom"/>
</dbReference>
<evidence type="ECO:0000313" key="10">
    <source>
        <dbReference type="EMBL" id="MBH5336760.1"/>
    </source>
</evidence>
<dbReference type="RefSeq" id="WP_197990129.1">
    <property type="nucleotide sequence ID" value="NZ_JACYXC010000001.1"/>
</dbReference>
<evidence type="ECO:0000256" key="2">
    <source>
        <dbReference type="ARBA" id="ARBA00022670"/>
    </source>
</evidence>
<accession>A0ABS0NNH8</accession>
<dbReference type="PANTHER" id="PTHR43806">
    <property type="entry name" value="PEPTIDASE S8"/>
    <property type="match status" value="1"/>
</dbReference>
<dbReference type="PRINTS" id="PR00723">
    <property type="entry name" value="SUBTILISIN"/>
</dbReference>
<evidence type="ECO:0000256" key="6">
    <source>
        <dbReference type="RuleBase" id="RU003355"/>
    </source>
</evidence>
<evidence type="ECO:0000256" key="3">
    <source>
        <dbReference type="ARBA" id="ARBA00022801"/>
    </source>
</evidence>
<proteinExistence type="inferred from homology"/>
<dbReference type="InterPro" id="IPR015500">
    <property type="entry name" value="Peptidase_S8_subtilisin-rel"/>
</dbReference>
<dbReference type="PROSITE" id="PS00136">
    <property type="entry name" value="SUBTILASE_ASP"/>
    <property type="match status" value="1"/>
</dbReference>
<keyword evidence="8" id="KW-0732">Signal</keyword>
<dbReference type="Gene3D" id="3.40.50.200">
    <property type="entry name" value="Peptidase S8/S53 domain"/>
    <property type="match status" value="1"/>
</dbReference>
<evidence type="ECO:0000256" key="1">
    <source>
        <dbReference type="ARBA" id="ARBA00011073"/>
    </source>
</evidence>
<keyword evidence="3 5" id="KW-0378">Hydrolase</keyword>
<dbReference type="PANTHER" id="PTHR43806:SF11">
    <property type="entry name" value="CEREVISIN-RELATED"/>
    <property type="match status" value="1"/>
</dbReference>
<evidence type="ECO:0000259" key="9">
    <source>
        <dbReference type="Pfam" id="PF00082"/>
    </source>
</evidence>
<evidence type="ECO:0000256" key="5">
    <source>
        <dbReference type="PROSITE-ProRule" id="PRU01240"/>
    </source>
</evidence>
<feature type="chain" id="PRO_5046265932" evidence="8">
    <location>
        <begin position="41"/>
        <end position="521"/>
    </location>
</feature>
<dbReference type="PROSITE" id="PS00138">
    <property type="entry name" value="SUBTILASE_SER"/>
    <property type="match status" value="1"/>
</dbReference>
<comment type="similarity">
    <text evidence="1 5 6">Belongs to the peptidase S8 family.</text>
</comment>
<feature type="signal peptide" evidence="8">
    <location>
        <begin position="1"/>
        <end position="40"/>
    </location>
</feature>
<dbReference type="PROSITE" id="PS51892">
    <property type="entry name" value="SUBTILASE"/>
    <property type="match status" value="1"/>
</dbReference>
<reference evidence="10 11" key="1">
    <citation type="submission" date="2020-09" db="EMBL/GenBank/DDBJ databases">
        <title>Biosynthesis of the nuclear factor of activated T cells inhibitor NFAT-133 and its congeners in Streptomyces pactum.</title>
        <authorList>
            <person name="Zhou W."/>
            <person name="Posri P."/>
            <person name="Abugrain M.E."/>
            <person name="Weisberg A.J."/>
            <person name="Chang J.H."/>
            <person name="Mahmud T."/>
        </authorList>
    </citation>
    <scope>NUCLEOTIDE SEQUENCE [LARGE SCALE GENOMIC DNA]</scope>
    <source>
        <strain evidence="10 11">ATCC 27456</strain>
    </source>
</reference>
<feature type="region of interest" description="Disordered" evidence="7">
    <location>
        <begin position="346"/>
        <end position="368"/>
    </location>
</feature>
<dbReference type="SUPFAM" id="SSF52743">
    <property type="entry name" value="Subtilisin-like"/>
    <property type="match status" value="1"/>
</dbReference>